<evidence type="ECO:0000313" key="2">
    <source>
        <dbReference type="EMBL" id="GGK48999.1"/>
    </source>
</evidence>
<dbReference type="Gene3D" id="1.10.101.10">
    <property type="entry name" value="PGBD-like superfamily/PGBD"/>
    <property type="match status" value="1"/>
</dbReference>
<dbReference type="InterPro" id="IPR036365">
    <property type="entry name" value="PGBD-like_sf"/>
</dbReference>
<reference evidence="2 3" key="1">
    <citation type="journal article" date="2014" name="Int. J. Syst. Evol. Microbiol.">
        <title>Complete genome sequence of Corynebacterium casei LMG S-19264T (=DSM 44701T), isolated from a smear-ripened cheese.</title>
        <authorList>
            <consortium name="US DOE Joint Genome Institute (JGI-PGF)"/>
            <person name="Walter F."/>
            <person name="Albersmeier A."/>
            <person name="Kalinowski J."/>
            <person name="Ruckert C."/>
        </authorList>
    </citation>
    <scope>NUCLEOTIDE SEQUENCE [LARGE SCALE GENOMIC DNA]</scope>
    <source>
        <strain evidence="2 3">CGMCC 1.9161</strain>
    </source>
</reference>
<keyword evidence="3" id="KW-1185">Reference proteome</keyword>
<dbReference type="Proteomes" id="UP000600449">
    <property type="component" value="Unassembled WGS sequence"/>
</dbReference>
<dbReference type="SUPFAM" id="SSF47090">
    <property type="entry name" value="PGBD-like"/>
    <property type="match status" value="1"/>
</dbReference>
<dbReference type="EMBL" id="BMMF01000013">
    <property type="protein sequence ID" value="GGK48999.1"/>
    <property type="molecule type" value="Genomic_DNA"/>
</dbReference>
<evidence type="ECO:0000313" key="3">
    <source>
        <dbReference type="Proteomes" id="UP000600449"/>
    </source>
</evidence>
<organism evidence="2 3">
    <name type="scientific">Salinarimonas ramus</name>
    <dbReference type="NCBI Taxonomy" id="690164"/>
    <lineage>
        <taxon>Bacteria</taxon>
        <taxon>Pseudomonadati</taxon>
        <taxon>Pseudomonadota</taxon>
        <taxon>Alphaproteobacteria</taxon>
        <taxon>Hyphomicrobiales</taxon>
        <taxon>Salinarimonadaceae</taxon>
        <taxon>Salinarimonas</taxon>
    </lineage>
</organism>
<proteinExistence type="predicted"/>
<dbReference type="Pfam" id="PF01471">
    <property type="entry name" value="PG_binding_1"/>
    <property type="match status" value="1"/>
</dbReference>
<protein>
    <recommendedName>
        <fullName evidence="1">Peptidoglycan binding-like domain-containing protein</fullName>
    </recommendedName>
</protein>
<gene>
    <name evidence="2" type="ORF">GCM10011322_40010</name>
</gene>
<evidence type="ECO:0000259" key="1">
    <source>
        <dbReference type="Pfam" id="PF01471"/>
    </source>
</evidence>
<name>A0A917V7I3_9HYPH</name>
<dbReference type="InterPro" id="IPR036366">
    <property type="entry name" value="PGBDSf"/>
</dbReference>
<sequence length="66" mass="7250">MLRDLGYDPGPIDGIVTDDTKRAIADFQRERGMAVSGLIDANTHAGIVEIHSDMLYYGSDDETPPR</sequence>
<comment type="caution">
    <text evidence="2">The sequence shown here is derived from an EMBL/GenBank/DDBJ whole genome shotgun (WGS) entry which is preliminary data.</text>
</comment>
<dbReference type="AlphaFoldDB" id="A0A917V7I3"/>
<dbReference type="InterPro" id="IPR002477">
    <property type="entry name" value="Peptidoglycan-bd-like"/>
</dbReference>
<feature type="domain" description="Peptidoglycan binding-like" evidence="1">
    <location>
        <begin position="1"/>
        <end position="44"/>
    </location>
</feature>
<accession>A0A917V7I3</accession>